<dbReference type="RefSeq" id="WP_377348878.1">
    <property type="nucleotide sequence ID" value="NZ_JBHLTP010000011.1"/>
</dbReference>
<keyword evidence="3" id="KW-1185">Reference proteome</keyword>
<dbReference type="InterPro" id="IPR010839">
    <property type="entry name" value="AtuA_N"/>
</dbReference>
<evidence type="ECO:0000313" key="2">
    <source>
        <dbReference type="EMBL" id="MFC0524672.1"/>
    </source>
</evidence>
<dbReference type="PANTHER" id="PTHR47708:SF2">
    <property type="entry name" value="SI:CH73-132F6.5"/>
    <property type="match status" value="1"/>
</dbReference>
<dbReference type="Pfam" id="PF07287">
    <property type="entry name" value="AtuA"/>
    <property type="match status" value="1"/>
</dbReference>
<organism evidence="2 3">
    <name type="scientific">Pontibacillus salicampi</name>
    <dbReference type="NCBI Taxonomy" id="1449801"/>
    <lineage>
        <taxon>Bacteria</taxon>
        <taxon>Bacillati</taxon>
        <taxon>Bacillota</taxon>
        <taxon>Bacilli</taxon>
        <taxon>Bacillales</taxon>
        <taxon>Bacillaceae</taxon>
        <taxon>Pontibacillus</taxon>
    </lineage>
</organism>
<reference evidence="2 3" key="1">
    <citation type="submission" date="2024-09" db="EMBL/GenBank/DDBJ databases">
        <authorList>
            <person name="Sun Q."/>
            <person name="Mori K."/>
        </authorList>
    </citation>
    <scope>NUCLEOTIDE SEQUENCE [LARGE SCALE GENOMIC DNA]</scope>
    <source>
        <strain evidence="2 3">NCAIM B.02529</strain>
    </source>
</reference>
<proteinExistence type="predicted"/>
<comment type="caution">
    <text evidence="2">The sequence shown here is derived from an EMBL/GenBank/DDBJ whole genome shotgun (WGS) entry which is preliminary data.</text>
</comment>
<evidence type="ECO:0000313" key="3">
    <source>
        <dbReference type="Proteomes" id="UP001589836"/>
    </source>
</evidence>
<sequence>MKTVKIGAAQGFYGDTIEPAVTSARFGDVDYLCFDSLAELTMAILQKDQEKDASLGYTRDITTAMTSLLPFVKEKGIKLLTNAGGMNPVGAQQEVIRVARKLGLSDIKVAVVTGDNLMPHLENIESEGVKLNHWETGESIDSVRDRLLFANAYVGAKPLVEALRMGADVVISGRTTDTAQFLAPLLYEFNWQEDDWDCLASGVFMGHLLECSAQSTGGNFSGDWQSIEAMDQIGYPIAICEPNGDFTVTKVEEAGGMVTADTVKEQMLYEIHDPSHYITPDVIVDLTKVQLDETGRNEVKVSGVKGKPKPSELKVVMGYENGYMGQVLVGFSWPNALPKAEKANEIIRKKVSRSGLSFKELHTDYIGYNSLHGPLATHPSQDVNEIYLRMAIRTTTKKEALQFSRLFPPLALNGPPSMGAYLGNIPPRKLIGMWAALIPRQIVERNVEMQIEEVTLYV</sequence>
<dbReference type="PANTHER" id="PTHR47708">
    <property type="match status" value="1"/>
</dbReference>
<dbReference type="EMBL" id="JBHLTP010000011">
    <property type="protein sequence ID" value="MFC0524672.1"/>
    <property type="molecule type" value="Genomic_DNA"/>
</dbReference>
<feature type="domain" description="Acyclic terpene utilisation N-terminal" evidence="1">
    <location>
        <begin position="4"/>
        <end position="449"/>
    </location>
</feature>
<accession>A0ABV6LQU9</accession>
<dbReference type="Proteomes" id="UP001589836">
    <property type="component" value="Unassembled WGS sequence"/>
</dbReference>
<gene>
    <name evidence="2" type="ORF">ACFFGV_13930</name>
</gene>
<name>A0ABV6LQU9_9BACI</name>
<protein>
    <submittedName>
        <fullName evidence="2">Acyclic terpene utilization AtuA family protein</fullName>
    </submittedName>
</protein>
<evidence type="ECO:0000259" key="1">
    <source>
        <dbReference type="Pfam" id="PF07287"/>
    </source>
</evidence>